<dbReference type="Pfam" id="PF23840">
    <property type="entry name" value="Phage_tail_terminator"/>
    <property type="match status" value="1"/>
</dbReference>
<proteinExistence type="predicted"/>
<accession>A0A0F9EFP8</accession>
<evidence type="ECO:0000313" key="1">
    <source>
        <dbReference type="EMBL" id="KKL65096.1"/>
    </source>
</evidence>
<dbReference type="InterPro" id="IPR056912">
    <property type="entry name" value="Phage_JBD30_tail_term-like"/>
</dbReference>
<name>A0A0F9EFP8_9ZZZZ</name>
<comment type="caution">
    <text evidence="1">The sequence shown here is derived from an EMBL/GenBank/DDBJ whole genome shotgun (WGS) entry which is preliminary data.</text>
</comment>
<organism evidence="1">
    <name type="scientific">marine sediment metagenome</name>
    <dbReference type="NCBI Taxonomy" id="412755"/>
    <lineage>
        <taxon>unclassified sequences</taxon>
        <taxon>metagenomes</taxon>
        <taxon>ecological metagenomes</taxon>
    </lineage>
</organism>
<dbReference type="EMBL" id="LAZR01027641">
    <property type="protein sequence ID" value="KKL65096.1"/>
    <property type="molecule type" value="Genomic_DNA"/>
</dbReference>
<dbReference type="AlphaFoldDB" id="A0A0F9EFP8"/>
<gene>
    <name evidence="1" type="ORF">LCGC14_2158390</name>
</gene>
<reference evidence="1" key="1">
    <citation type="journal article" date="2015" name="Nature">
        <title>Complex archaea that bridge the gap between prokaryotes and eukaryotes.</title>
        <authorList>
            <person name="Spang A."/>
            <person name="Saw J.H."/>
            <person name="Jorgensen S.L."/>
            <person name="Zaremba-Niedzwiedzka K."/>
            <person name="Martijn J."/>
            <person name="Lind A.E."/>
            <person name="van Eijk R."/>
            <person name="Schleper C."/>
            <person name="Guy L."/>
            <person name="Ettema T.J."/>
        </authorList>
    </citation>
    <scope>NUCLEOTIDE SEQUENCE</scope>
</reference>
<protein>
    <submittedName>
        <fullName evidence="1">Uncharacterized protein</fullName>
    </submittedName>
</protein>
<sequence>MQIGPVALKLRLGNTRFENRIFGSAELSLALEYTLKKESAFVIQLSEAAANNGLEGAINQLITERFGVLVALDNGSSDRDKVGLIAYDTLAMVRSEIFKAILGWQMTGAESVVSYGGGKIAGINRAYLWYQFEFIVTTRITDDDGIDVGTAELGPFDTIYAQWILSPSAKLDALGENLPITVVDVDMTTVIDFTSNPDVEGPFGRGFGIKFDTFKP</sequence>